<feature type="region of interest" description="Disordered" evidence="1">
    <location>
        <begin position="408"/>
        <end position="470"/>
    </location>
</feature>
<feature type="compositionally biased region" description="Basic residues" evidence="1">
    <location>
        <begin position="415"/>
        <end position="430"/>
    </location>
</feature>
<dbReference type="InterPro" id="IPR003615">
    <property type="entry name" value="HNH_nuc"/>
</dbReference>
<keyword evidence="3" id="KW-1185">Reference proteome</keyword>
<evidence type="ECO:0000313" key="2">
    <source>
        <dbReference type="EMBL" id="AQP45152.1"/>
    </source>
</evidence>
<dbReference type="CDD" id="cd00085">
    <property type="entry name" value="HNHc"/>
    <property type="match status" value="1"/>
</dbReference>
<protein>
    <submittedName>
        <fullName evidence="2">Uncharacterized protein</fullName>
    </submittedName>
</protein>
<accession>A0A1Q2CGA6</accession>
<feature type="compositionally biased region" description="Pro residues" evidence="1">
    <location>
        <begin position="441"/>
        <end position="450"/>
    </location>
</feature>
<dbReference type="Pfam" id="PF02720">
    <property type="entry name" value="DUF222"/>
    <property type="match status" value="1"/>
</dbReference>
<dbReference type="Pfam" id="PF13391">
    <property type="entry name" value="HNH_2"/>
    <property type="match status" value="1"/>
</dbReference>
<dbReference type="EMBL" id="CP019605">
    <property type="protein sequence ID" value="AQP45152.1"/>
    <property type="molecule type" value="Genomic_DNA"/>
</dbReference>
<evidence type="ECO:0000256" key="1">
    <source>
        <dbReference type="SAM" id="MobiDB-lite"/>
    </source>
</evidence>
<dbReference type="AlphaFoldDB" id="A0A1Q2CGA6"/>
<organism evidence="2 3">
    <name type="scientific">Tessaracoccus flavus</name>
    <dbReference type="NCBI Taxonomy" id="1610493"/>
    <lineage>
        <taxon>Bacteria</taxon>
        <taxon>Bacillati</taxon>
        <taxon>Actinomycetota</taxon>
        <taxon>Actinomycetes</taxon>
        <taxon>Propionibacteriales</taxon>
        <taxon>Propionibacteriaceae</taxon>
        <taxon>Tessaracoccus</taxon>
    </lineage>
</organism>
<dbReference type="SMART" id="SM00507">
    <property type="entry name" value="HNHc"/>
    <property type="match status" value="1"/>
</dbReference>
<name>A0A1Q2CGA6_9ACTN</name>
<reference evidence="2 3" key="1">
    <citation type="journal article" date="2016" name="Int. J. Syst. Evol. Microbiol.">
        <title>Tessaracoccus flavus sp. nov., isolated from the drainage system of a lindane-producing factory.</title>
        <authorList>
            <person name="Kumari R."/>
            <person name="Singh P."/>
            <person name="Schumann P."/>
            <person name="Lal R."/>
        </authorList>
    </citation>
    <scope>NUCLEOTIDE SEQUENCE [LARGE SCALE GENOMIC DNA]</scope>
    <source>
        <strain evidence="2 3">RP1T</strain>
    </source>
</reference>
<sequence length="470" mass="50990">MSEIRELGQRYIAALWDAAHTVGSDPTAGHRLAGLVDAVTEAESQLAGFRLHLLREARLTGADIVVDQVRGSVRTTPAQATATIKLATDLADRFPIIAAALTDGAISLAQADAIVTGLRKLPGGLTRADLARCQTTILEYADTLGPTELRVLASRLVEVIDPDRADADDAARLAADERAARRNRWLRLTPDHHGSTRITGQLPVADAAVLSAQLEALMPPASAYSDAALTPTPDMRRADALIALTHTAATTGGLPAHGGDRPRVHFTLDYHTLLTGLGKADLLTTTTHDRLTAGEARRLACDAGIIPIVLGGRSQPIDVGREQRTFPRAVRAALIERDRGCVFPGCTATPAQCEAHHIIPWWNQGPTSVHNGVLLCPYHHRLVEPDPLQSEQSQWQVHLDPVTDMPWFTPPRHIDPRRRPRQHTRHRLHHITPAETAPARAPDPPGSPDPDGPDLDDLINRTAHVWHPDQ</sequence>
<dbReference type="InterPro" id="IPR003870">
    <property type="entry name" value="DUF222"/>
</dbReference>
<dbReference type="KEGG" id="tfl:RPIT_10395"/>
<dbReference type="Gene3D" id="1.10.30.50">
    <property type="match status" value="1"/>
</dbReference>
<gene>
    <name evidence="2" type="ORF">RPIT_10395</name>
</gene>
<dbReference type="OrthoDB" id="3726053at2"/>
<dbReference type="RefSeq" id="WP_077342931.1">
    <property type="nucleotide sequence ID" value="NZ_CP019605.1"/>
</dbReference>
<evidence type="ECO:0000313" key="3">
    <source>
        <dbReference type="Proteomes" id="UP000188324"/>
    </source>
</evidence>
<dbReference type="STRING" id="1610493.RPIT_10395"/>
<dbReference type="Proteomes" id="UP000188324">
    <property type="component" value="Chromosome"/>
</dbReference>
<proteinExistence type="predicted"/>